<keyword evidence="4" id="KW-1185">Reference proteome</keyword>
<keyword evidence="1" id="KW-0732">Signal</keyword>
<dbReference type="Gene3D" id="2.130.10.10">
    <property type="entry name" value="YVTN repeat-like/Quinoprotein amine dehydrogenase"/>
    <property type="match status" value="2"/>
</dbReference>
<feature type="chain" id="PRO_5015142337" evidence="1">
    <location>
        <begin position="21"/>
        <end position="399"/>
    </location>
</feature>
<dbReference type="InterPro" id="IPR002372">
    <property type="entry name" value="PQQ_rpt_dom"/>
</dbReference>
<sequence length="399" mass="44616">MKQHIFFLSMLLVASMHLKAQPKTGKQVWKYKTGDKVVASLLILGQQIYYGSTDGYVYCNALEDGKLLWKANLGKAIKSSAGAGDGKIFIGCENGNIYAIDALKGNILWKFSTNGEKEYDLWDYYRSSPLYSNGKIFMGSGDGSIYCLNAADGKESWRFQTNGIVHADPVIDKDTLYIGSFDGSFYALEAGNGHLIWKFKTIGDRFFPKGEIQKAALVTNDALYFGSRDYNIYALNKKTGTGLWNMKERGSWIIATPFEKNGNLFFGTSDTHAFYALGSEYGKVRWKTALPMRVYDTPTAYDTLIFAGCHNGCLYGFGQNSGEIKWCFQTEDSKKNYAAVYTADGHFRKDFKLYDDDVTTKDSERKILNLGSILSSPVVKNGIVYFGSTDGYIYAVRID</sequence>
<feature type="domain" description="Pyrrolo-quinoline quinone repeat" evidence="2">
    <location>
        <begin position="94"/>
        <end position="245"/>
    </location>
</feature>
<organism evidence="3 4">
    <name type="scientific">Chitinophaga niastensis</name>
    <dbReference type="NCBI Taxonomy" id="536980"/>
    <lineage>
        <taxon>Bacteria</taxon>
        <taxon>Pseudomonadati</taxon>
        <taxon>Bacteroidota</taxon>
        <taxon>Chitinophagia</taxon>
        <taxon>Chitinophagales</taxon>
        <taxon>Chitinophagaceae</taxon>
        <taxon>Chitinophaga</taxon>
    </lineage>
</organism>
<proteinExistence type="predicted"/>
<dbReference type="InterPro" id="IPR011047">
    <property type="entry name" value="Quinoprotein_ADH-like_sf"/>
</dbReference>
<accession>A0A2P8HHG6</accession>
<dbReference type="InterPro" id="IPR052091">
    <property type="entry name" value="Beta-ala_Activ/Resist"/>
</dbReference>
<protein>
    <submittedName>
        <fullName evidence="3">Outer membrane protein assembly factor BamB</fullName>
    </submittedName>
</protein>
<dbReference type="AlphaFoldDB" id="A0A2P8HHG6"/>
<dbReference type="SUPFAM" id="SSF50998">
    <property type="entry name" value="Quinoprotein alcohol dehydrogenase-like"/>
    <property type="match status" value="2"/>
</dbReference>
<dbReference type="PANTHER" id="PTHR44394">
    <property type="entry name" value="BETA-ALANINE-ACTIVATING ENZYME"/>
    <property type="match status" value="1"/>
</dbReference>
<dbReference type="Proteomes" id="UP000240971">
    <property type="component" value="Unassembled WGS sequence"/>
</dbReference>
<feature type="signal peptide" evidence="1">
    <location>
        <begin position="1"/>
        <end position="20"/>
    </location>
</feature>
<dbReference type="Pfam" id="PF13360">
    <property type="entry name" value="PQQ_2"/>
    <property type="match status" value="1"/>
</dbReference>
<name>A0A2P8HHG6_CHINA</name>
<dbReference type="Gene3D" id="2.40.10.480">
    <property type="match status" value="2"/>
</dbReference>
<evidence type="ECO:0000256" key="1">
    <source>
        <dbReference type="SAM" id="SignalP"/>
    </source>
</evidence>
<dbReference type="GO" id="GO:0043041">
    <property type="term" value="P:amino acid activation for nonribosomal peptide biosynthetic process"/>
    <property type="evidence" value="ECO:0007669"/>
    <property type="project" value="TreeGrafter"/>
</dbReference>
<gene>
    <name evidence="3" type="ORF">CLV51_104354</name>
</gene>
<dbReference type="InterPro" id="IPR018391">
    <property type="entry name" value="PQQ_b-propeller_rpt"/>
</dbReference>
<evidence type="ECO:0000313" key="3">
    <source>
        <dbReference type="EMBL" id="PSL45647.1"/>
    </source>
</evidence>
<reference evidence="3 4" key="1">
    <citation type="submission" date="2018-03" db="EMBL/GenBank/DDBJ databases">
        <title>Genomic Encyclopedia of Archaeal and Bacterial Type Strains, Phase II (KMG-II): from individual species to whole genera.</title>
        <authorList>
            <person name="Goeker M."/>
        </authorList>
    </citation>
    <scope>NUCLEOTIDE SEQUENCE [LARGE SCALE GENOMIC DNA]</scope>
    <source>
        <strain evidence="3 4">DSM 24859</strain>
    </source>
</reference>
<dbReference type="EMBL" id="PYAW01000004">
    <property type="protein sequence ID" value="PSL45647.1"/>
    <property type="molecule type" value="Genomic_DNA"/>
</dbReference>
<evidence type="ECO:0000259" key="2">
    <source>
        <dbReference type="Pfam" id="PF13360"/>
    </source>
</evidence>
<dbReference type="InterPro" id="IPR015943">
    <property type="entry name" value="WD40/YVTN_repeat-like_dom_sf"/>
</dbReference>
<evidence type="ECO:0000313" key="4">
    <source>
        <dbReference type="Proteomes" id="UP000240971"/>
    </source>
</evidence>
<dbReference type="PANTHER" id="PTHR44394:SF1">
    <property type="entry name" value="BETA-ALANINE-ACTIVATING ENZYME"/>
    <property type="match status" value="1"/>
</dbReference>
<dbReference type="SMART" id="SM00564">
    <property type="entry name" value="PQQ"/>
    <property type="match status" value="8"/>
</dbReference>
<comment type="caution">
    <text evidence="3">The sequence shown here is derived from an EMBL/GenBank/DDBJ whole genome shotgun (WGS) entry which is preliminary data.</text>
</comment>